<feature type="chain" id="PRO_5007418269" evidence="3">
    <location>
        <begin position="22"/>
        <end position="314"/>
    </location>
</feature>
<dbReference type="EMBL" id="BBZA01000225">
    <property type="protein sequence ID" value="GAP64089.1"/>
    <property type="molecule type" value="Genomic_DNA"/>
</dbReference>
<dbReference type="PROSITE" id="PS51257">
    <property type="entry name" value="PROKAR_LIPOPROTEIN"/>
    <property type="match status" value="1"/>
</dbReference>
<comment type="caution">
    <text evidence="4">The sequence shown here is derived from an EMBL/GenBank/DDBJ whole genome shotgun (WGS) entry which is preliminary data.</text>
</comment>
<dbReference type="STRING" id="872965.SE16_14020"/>
<dbReference type="RefSeq" id="WP_054493834.1">
    <property type="nucleotide sequence ID" value="NZ_BBZA01000225.1"/>
</dbReference>
<dbReference type="Pfam" id="PF12974">
    <property type="entry name" value="Phosphonate-bd"/>
    <property type="match status" value="1"/>
</dbReference>
<reference evidence="5 7" key="2">
    <citation type="submission" date="2015-07" db="EMBL/GenBank/DDBJ databases">
        <title>Whole genome sequence of Ardenticatena maritima DSM 23922.</title>
        <authorList>
            <person name="Hemp J."/>
            <person name="Ward L.M."/>
            <person name="Pace L.A."/>
            <person name="Fischer W.W."/>
        </authorList>
    </citation>
    <scope>NUCLEOTIDE SEQUENCE [LARGE SCALE GENOMIC DNA]</scope>
    <source>
        <strain evidence="5 7">110S</strain>
    </source>
</reference>
<evidence type="ECO:0000313" key="7">
    <source>
        <dbReference type="Proteomes" id="UP000050502"/>
    </source>
</evidence>
<keyword evidence="6" id="KW-1185">Reference proteome</keyword>
<sequence>MRYLRLAWVSSLLTLLLLACGQETYPVVRLSEATVEDVVGAENPQPRMPLRVAIAAVLSPEATFETYRPLLAYLSQELDRPVELLQRGTYAEVNELVRTGQADVAFVCGGGYVEGERLGYMTVLAVPQVNARTTYQAVIIARADAPYQSLEDLRGTRFAFTDPLSNSGRLYVQYRLWEMGETPETFFKHVIFTYAHDNSVHAVAEHIVDAASVDSIVLETMYAQDPTLRQQIREIERSPNFGIPPVVVHPNLDPALRDALEQVLLNMHNTPAGRAALRAIGIERFVHAPPNLYDDIRHMAATVRGWTEARGNEQ</sequence>
<dbReference type="SUPFAM" id="SSF53850">
    <property type="entry name" value="Periplasmic binding protein-like II"/>
    <property type="match status" value="1"/>
</dbReference>
<dbReference type="PANTHER" id="PTHR35841">
    <property type="entry name" value="PHOSPHONATES-BINDING PERIPLASMIC PROTEIN"/>
    <property type="match status" value="1"/>
</dbReference>
<dbReference type="NCBIfam" id="TIGR01098">
    <property type="entry name" value="3A0109s03R"/>
    <property type="match status" value="1"/>
</dbReference>
<organism evidence="4 6">
    <name type="scientific">Ardenticatena maritima</name>
    <dbReference type="NCBI Taxonomy" id="872965"/>
    <lineage>
        <taxon>Bacteria</taxon>
        <taxon>Bacillati</taxon>
        <taxon>Chloroflexota</taxon>
        <taxon>Ardenticatenia</taxon>
        <taxon>Ardenticatenales</taxon>
        <taxon>Ardenticatenaceae</taxon>
        <taxon>Ardenticatena</taxon>
    </lineage>
</organism>
<dbReference type="PATRIC" id="fig|872965.6.peg.2448"/>
<reference evidence="6" key="3">
    <citation type="submission" date="2015-08" db="EMBL/GenBank/DDBJ databases">
        <title>Draft Genome Sequence of a Heterotrophic Facultative Anaerobic Bacterium Ardenticatena maritima Strain 110S.</title>
        <authorList>
            <person name="Kawaichi S."/>
            <person name="Yoshida T."/>
            <person name="Sako Y."/>
            <person name="Nakamura R."/>
        </authorList>
    </citation>
    <scope>NUCLEOTIDE SEQUENCE [LARGE SCALE GENOMIC DNA]</scope>
    <source>
        <strain evidence="6">110S</strain>
    </source>
</reference>
<dbReference type="InterPro" id="IPR005770">
    <property type="entry name" value="PhnD"/>
</dbReference>
<dbReference type="AlphaFoldDB" id="A0A0M8KB18"/>
<reference evidence="4 6" key="1">
    <citation type="journal article" date="2015" name="Genome Announc.">
        <title>Draft Genome Sequence of a Heterotrophic Facultative Anaerobic Thermophilic Bacterium, Ardenticatena maritima Strain 110ST.</title>
        <authorList>
            <person name="Kawaichi S."/>
            <person name="Yoshida T."/>
            <person name="Sako Y."/>
            <person name="Nakamura R."/>
        </authorList>
    </citation>
    <scope>NUCLEOTIDE SEQUENCE [LARGE SCALE GENOMIC DNA]</scope>
    <source>
        <strain evidence="4 6">110S</strain>
    </source>
</reference>
<evidence type="ECO:0000313" key="5">
    <source>
        <dbReference type="EMBL" id="KPL86417.1"/>
    </source>
</evidence>
<dbReference type="Gene3D" id="3.40.190.10">
    <property type="entry name" value="Periplasmic binding protein-like II"/>
    <property type="match status" value="2"/>
</dbReference>
<dbReference type="EMBL" id="LGKN01000009">
    <property type="protein sequence ID" value="KPL86417.1"/>
    <property type="molecule type" value="Genomic_DNA"/>
</dbReference>
<evidence type="ECO:0000256" key="1">
    <source>
        <dbReference type="ARBA" id="ARBA00007162"/>
    </source>
</evidence>
<evidence type="ECO:0000256" key="3">
    <source>
        <dbReference type="SAM" id="SignalP"/>
    </source>
</evidence>
<evidence type="ECO:0000313" key="6">
    <source>
        <dbReference type="Proteomes" id="UP000037784"/>
    </source>
</evidence>
<dbReference type="OrthoDB" id="9781943at2"/>
<keyword evidence="2 3" id="KW-0732">Signal</keyword>
<name>A0A0M8KB18_9CHLR</name>
<dbReference type="Proteomes" id="UP000050502">
    <property type="component" value="Unassembled WGS sequence"/>
</dbReference>
<dbReference type="CDD" id="cd13571">
    <property type="entry name" value="PBP2_PnhD_1"/>
    <property type="match status" value="1"/>
</dbReference>
<dbReference type="PANTHER" id="PTHR35841:SF1">
    <property type="entry name" value="PHOSPHONATES-BINDING PERIPLASMIC PROTEIN"/>
    <property type="match status" value="1"/>
</dbReference>
<proteinExistence type="inferred from homology"/>
<comment type="similarity">
    <text evidence="1">Belongs to the phosphate/phosphite/phosphonate binding protein family.</text>
</comment>
<evidence type="ECO:0000256" key="2">
    <source>
        <dbReference type="ARBA" id="ARBA00022729"/>
    </source>
</evidence>
<feature type="signal peptide" evidence="3">
    <location>
        <begin position="1"/>
        <end position="21"/>
    </location>
</feature>
<protein>
    <submittedName>
        <fullName evidence="4">Phosphonate transport system substrate-binding protein</fullName>
    </submittedName>
</protein>
<dbReference type="GO" id="GO:0043190">
    <property type="term" value="C:ATP-binding cassette (ABC) transporter complex"/>
    <property type="evidence" value="ECO:0007669"/>
    <property type="project" value="InterPro"/>
</dbReference>
<dbReference type="InParanoid" id="A0A0M8KB18"/>
<gene>
    <name evidence="4" type="primary">phnD</name>
    <name evidence="4" type="ORF">ARMA_2512</name>
    <name evidence="5" type="ORF">SE16_14020</name>
</gene>
<dbReference type="Proteomes" id="UP000037784">
    <property type="component" value="Unassembled WGS sequence"/>
</dbReference>
<accession>A0A0M8KB18</accession>
<dbReference type="GO" id="GO:0055085">
    <property type="term" value="P:transmembrane transport"/>
    <property type="evidence" value="ECO:0007669"/>
    <property type="project" value="InterPro"/>
</dbReference>
<evidence type="ECO:0000313" key="4">
    <source>
        <dbReference type="EMBL" id="GAP64089.1"/>
    </source>
</evidence>